<keyword evidence="3" id="KW-1185">Reference proteome</keyword>
<evidence type="ECO:0000256" key="1">
    <source>
        <dbReference type="SAM" id="MobiDB-lite"/>
    </source>
</evidence>
<comment type="caution">
    <text evidence="2">The sequence shown here is derived from an EMBL/GenBank/DDBJ whole genome shotgun (WGS) entry which is preliminary data.</text>
</comment>
<proteinExistence type="predicted"/>
<organism evidence="2 3">
    <name type="scientific">Pogonophryne albipinna</name>
    <dbReference type="NCBI Taxonomy" id="1090488"/>
    <lineage>
        <taxon>Eukaryota</taxon>
        <taxon>Metazoa</taxon>
        <taxon>Chordata</taxon>
        <taxon>Craniata</taxon>
        <taxon>Vertebrata</taxon>
        <taxon>Euteleostomi</taxon>
        <taxon>Actinopterygii</taxon>
        <taxon>Neopterygii</taxon>
        <taxon>Teleostei</taxon>
        <taxon>Neoteleostei</taxon>
        <taxon>Acanthomorphata</taxon>
        <taxon>Eupercaria</taxon>
        <taxon>Perciformes</taxon>
        <taxon>Notothenioidei</taxon>
        <taxon>Pogonophryne</taxon>
    </lineage>
</organism>
<dbReference type="EMBL" id="JAPTMU010000001">
    <property type="protein sequence ID" value="KAJ4948936.1"/>
    <property type="molecule type" value="Genomic_DNA"/>
</dbReference>
<reference evidence="2" key="1">
    <citation type="submission" date="2022-11" db="EMBL/GenBank/DDBJ databases">
        <title>Chromosome-level genome of Pogonophryne albipinna.</title>
        <authorList>
            <person name="Jo E."/>
        </authorList>
    </citation>
    <scope>NUCLEOTIDE SEQUENCE</scope>
    <source>
        <strain evidence="2">SGF0006</strain>
        <tissue evidence="2">Muscle</tissue>
    </source>
</reference>
<protein>
    <submittedName>
        <fullName evidence="2">Uncharacterized protein</fullName>
    </submittedName>
</protein>
<evidence type="ECO:0000313" key="2">
    <source>
        <dbReference type="EMBL" id="KAJ4948936.1"/>
    </source>
</evidence>
<accession>A0AAD6FVK0</accession>
<feature type="region of interest" description="Disordered" evidence="1">
    <location>
        <begin position="22"/>
        <end position="79"/>
    </location>
</feature>
<name>A0AAD6FVK0_9TELE</name>
<evidence type="ECO:0000313" key="3">
    <source>
        <dbReference type="Proteomes" id="UP001219934"/>
    </source>
</evidence>
<sequence>MESSEKCGAGTERYIRSCSRFWSRESSRPAEQQPGSDGDGTKRSQPGQQRIYRAADRTGLWGKEHRKNYRHRGVDSSGC</sequence>
<gene>
    <name evidence="2" type="ORF">JOQ06_020457</name>
</gene>
<dbReference type="AlphaFoldDB" id="A0AAD6FVK0"/>
<dbReference type="Proteomes" id="UP001219934">
    <property type="component" value="Unassembled WGS sequence"/>
</dbReference>